<evidence type="ECO:0000256" key="1">
    <source>
        <dbReference type="SAM" id="MobiDB-lite"/>
    </source>
</evidence>
<keyword evidence="2" id="KW-0472">Membrane</keyword>
<protein>
    <submittedName>
        <fullName evidence="3">Uncharacterized protein</fullName>
    </submittedName>
</protein>
<dbReference type="Proteomes" id="UP001516588">
    <property type="component" value="Unassembled WGS sequence"/>
</dbReference>
<feature type="compositionally biased region" description="Acidic residues" evidence="1">
    <location>
        <begin position="106"/>
        <end position="119"/>
    </location>
</feature>
<organism evidence="3 4">
    <name type="scientific">Gallibacter intestinalis</name>
    <dbReference type="NCBI Taxonomy" id="2779356"/>
    <lineage>
        <taxon>Bacteria</taxon>
        <taxon>Bacillati</taxon>
        <taxon>Bacillota</taxon>
        <taxon>Clostridia</taxon>
        <taxon>Eubacteriales</taxon>
        <taxon>Eubacteriaceae</taxon>
        <taxon>Gallibacter</taxon>
    </lineage>
</organism>
<feature type="compositionally biased region" description="Basic and acidic residues" evidence="1">
    <location>
        <begin position="120"/>
        <end position="132"/>
    </location>
</feature>
<proteinExistence type="predicted"/>
<keyword evidence="2" id="KW-0812">Transmembrane</keyword>
<reference evidence="3 4" key="1">
    <citation type="submission" date="2020-10" db="EMBL/GenBank/DDBJ databases">
        <title>ChiBAC.</title>
        <authorList>
            <person name="Zenner C."/>
            <person name="Hitch T.C.A."/>
            <person name="Clavel T."/>
        </authorList>
    </citation>
    <scope>NUCLEOTIDE SEQUENCE [LARGE SCALE GENOMIC DNA]</scope>
    <source>
        <strain evidence="3 4">DSM 108706</strain>
    </source>
</reference>
<evidence type="ECO:0000256" key="2">
    <source>
        <dbReference type="SAM" id="Phobius"/>
    </source>
</evidence>
<feature type="region of interest" description="Disordered" evidence="1">
    <location>
        <begin position="72"/>
        <end position="162"/>
    </location>
</feature>
<gene>
    <name evidence="3" type="ORF">INF20_03850</name>
</gene>
<feature type="compositionally biased region" description="Basic and acidic residues" evidence="1">
    <location>
        <begin position="82"/>
        <end position="93"/>
    </location>
</feature>
<sequence length="162" mass="18019">MGSIHLTLNIDRVDLVVAISVVVIALMVFIGLIAWFVKSSRRNRTLKQIDSKLTPQQCEYIEYLAEQVETERKKAAKASSKTSEKSGGEKPAEAGEPTKAVKTAAVEEDDDEYDGPDVMEEIRKMMMEDSKRPSPTIGRQPGNTAKSGRVYSREEIESLIDD</sequence>
<name>A0ABR9QX22_9FIRM</name>
<accession>A0ABR9QX22</accession>
<evidence type="ECO:0000313" key="4">
    <source>
        <dbReference type="Proteomes" id="UP001516588"/>
    </source>
</evidence>
<comment type="caution">
    <text evidence="3">The sequence shown here is derived from an EMBL/GenBank/DDBJ whole genome shotgun (WGS) entry which is preliminary data.</text>
</comment>
<keyword evidence="4" id="KW-1185">Reference proteome</keyword>
<evidence type="ECO:0000313" key="3">
    <source>
        <dbReference type="EMBL" id="MBE5035415.1"/>
    </source>
</evidence>
<feature type="transmembrane region" description="Helical" evidence="2">
    <location>
        <begin position="15"/>
        <end position="37"/>
    </location>
</feature>
<dbReference type="EMBL" id="JADCKA010000004">
    <property type="protein sequence ID" value="MBE5035415.1"/>
    <property type="molecule type" value="Genomic_DNA"/>
</dbReference>
<dbReference type="RefSeq" id="WP_226385061.1">
    <property type="nucleotide sequence ID" value="NZ_JADCKA010000004.1"/>
</dbReference>
<keyword evidence="2" id="KW-1133">Transmembrane helix</keyword>